<dbReference type="AlphaFoldDB" id="A0A8T2TEK3"/>
<dbReference type="Proteomes" id="UP000825935">
    <property type="component" value="Chromosome 13"/>
</dbReference>
<proteinExistence type="predicted"/>
<evidence type="ECO:0000313" key="1">
    <source>
        <dbReference type="EMBL" id="KAH7420982.1"/>
    </source>
</evidence>
<dbReference type="CDD" id="cd09272">
    <property type="entry name" value="RNase_HI_RT_Ty1"/>
    <property type="match status" value="1"/>
</dbReference>
<gene>
    <name evidence="1" type="ORF">KP509_13G034500</name>
</gene>
<dbReference type="PANTHER" id="PTHR11439:SF483">
    <property type="entry name" value="PEPTIDE SYNTHASE GLIP-LIKE, PUTATIVE (AFU_ORTHOLOGUE AFUA_3G12920)-RELATED"/>
    <property type="match status" value="1"/>
</dbReference>
<accession>A0A8T2TEK3</accession>
<dbReference type="EMBL" id="CM035418">
    <property type="protein sequence ID" value="KAH7420982.1"/>
    <property type="molecule type" value="Genomic_DNA"/>
</dbReference>
<reference evidence="1" key="1">
    <citation type="submission" date="2021-08" db="EMBL/GenBank/DDBJ databases">
        <title>WGS assembly of Ceratopteris richardii.</title>
        <authorList>
            <person name="Marchant D.B."/>
            <person name="Chen G."/>
            <person name="Jenkins J."/>
            <person name="Shu S."/>
            <person name="Leebens-Mack J."/>
            <person name="Grimwood J."/>
            <person name="Schmutz J."/>
            <person name="Soltis P."/>
            <person name="Soltis D."/>
            <person name="Chen Z.-H."/>
        </authorList>
    </citation>
    <scope>NUCLEOTIDE SEQUENCE</scope>
    <source>
        <strain evidence="1">Whitten #5841</strain>
        <tissue evidence="1">Leaf</tissue>
    </source>
</reference>
<evidence type="ECO:0000313" key="2">
    <source>
        <dbReference type="Proteomes" id="UP000825935"/>
    </source>
</evidence>
<organism evidence="1 2">
    <name type="scientific">Ceratopteris richardii</name>
    <name type="common">Triangle waterfern</name>
    <dbReference type="NCBI Taxonomy" id="49495"/>
    <lineage>
        <taxon>Eukaryota</taxon>
        <taxon>Viridiplantae</taxon>
        <taxon>Streptophyta</taxon>
        <taxon>Embryophyta</taxon>
        <taxon>Tracheophyta</taxon>
        <taxon>Polypodiopsida</taxon>
        <taxon>Polypodiidae</taxon>
        <taxon>Polypodiales</taxon>
        <taxon>Pteridineae</taxon>
        <taxon>Pteridaceae</taxon>
        <taxon>Parkerioideae</taxon>
        <taxon>Ceratopteris</taxon>
    </lineage>
</organism>
<keyword evidence="2" id="KW-1185">Reference proteome</keyword>
<dbReference type="PANTHER" id="PTHR11439">
    <property type="entry name" value="GAG-POL-RELATED RETROTRANSPOSON"/>
    <property type="match status" value="1"/>
</dbReference>
<sequence>MPTPLAVKTRHIQYDDSSANSSSASLNATTLALIRPLIGKFRYLVSCTRPDLCFAVNFLSRFMHAPTRPHWHSLKRCIHYLQATKHFGLLYHKSSNPSPTLHLTGWSDSDWGGEISSRKSTAGGVFVFAGASISWFSKKQGAVALSSAEAEFVALARTSKEGIWLSMVLKELLPQTQVQVKLLCDNLSCIQLASNLKHSEKTKHVDIKYHFIRELVEQKKIHLSYTSTHIMWAELLTKPLAAEKFCLCRKHIGVVQKPS</sequence>
<dbReference type="OrthoDB" id="1645289at2759"/>
<name>A0A8T2TEK3_CERRI</name>
<comment type="caution">
    <text evidence="1">The sequence shown here is derived from an EMBL/GenBank/DDBJ whole genome shotgun (WGS) entry which is preliminary data.</text>
</comment>
<protein>
    <submittedName>
        <fullName evidence="1">Uncharacterized protein</fullName>
    </submittedName>
</protein>